<evidence type="ECO:0000256" key="2">
    <source>
        <dbReference type="ARBA" id="ARBA00012477"/>
    </source>
</evidence>
<feature type="binding site" evidence="10">
    <location>
        <position position="67"/>
    </location>
    <ligand>
        <name>Zn(2+)</name>
        <dbReference type="ChEBI" id="CHEBI:29105"/>
        <label>1</label>
        <note>catalytic</note>
    </ligand>
</feature>
<dbReference type="Gene3D" id="3.60.15.10">
    <property type="entry name" value="Ribonuclease Z/Hydroxyacylglutathione hydrolase-like"/>
    <property type="match status" value="1"/>
</dbReference>
<dbReference type="CDD" id="cd07717">
    <property type="entry name" value="RNaseZ_ZiPD-like_MBL-fold"/>
    <property type="match status" value="1"/>
</dbReference>
<keyword evidence="12" id="KW-1185">Reference proteome</keyword>
<feature type="binding site" evidence="10">
    <location>
        <position position="273"/>
    </location>
    <ligand>
        <name>Zn(2+)</name>
        <dbReference type="ChEBI" id="CHEBI:29105"/>
        <label>2</label>
        <note>catalytic</note>
    </ligand>
</feature>
<dbReference type="PANTHER" id="PTHR46018:SF2">
    <property type="entry name" value="ZINC PHOSPHODIESTERASE ELAC PROTEIN 1"/>
    <property type="match status" value="1"/>
</dbReference>
<dbReference type="PANTHER" id="PTHR46018">
    <property type="entry name" value="ZINC PHOSPHODIESTERASE ELAC PROTEIN 1"/>
    <property type="match status" value="1"/>
</dbReference>
<dbReference type="HOGENOM" id="CLU_031317_2_0_9"/>
<evidence type="ECO:0000256" key="10">
    <source>
        <dbReference type="HAMAP-Rule" id="MF_01818"/>
    </source>
</evidence>
<keyword evidence="4 10" id="KW-0540">Nuclease</keyword>
<organism evidence="11 12">
    <name type="scientific">Abiotrophia defectiva ATCC 49176</name>
    <dbReference type="NCBI Taxonomy" id="592010"/>
    <lineage>
        <taxon>Bacteria</taxon>
        <taxon>Bacillati</taxon>
        <taxon>Bacillota</taxon>
        <taxon>Bacilli</taxon>
        <taxon>Lactobacillales</taxon>
        <taxon>Aerococcaceae</taxon>
        <taxon>Abiotrophia</taxon>
    </lineage>
</organism>
<proteinExistence type="inferred from homology"/>
<sequence length="318" mass="35013">MSMKLLFLGTGAGVPSRNRNVSALALKLLDELNEVWLFDCGEATQHQILETSLKPRKITKIFITHLHGDHIFGLPGFLSSRSFQGGDQPLTLYGPSGIKDFVESALRLSKSRLLYPLEIVELSPKGGRLDLGKGWLVDYQALNHGILSFGYRIMEPRTSGELLVDRLASYQIPNGPIFGQLKRGETVTLADGTVLNGQDFLAPAREGRVVTILGDTKTCDAIQELAQDADALVHECTFEESEARMAASYHHSTSRQAAQVAQASNVKALYLTHISARYMGRDAKQLEDQARRIFEGARLVYDFDEFDVIGGDSSCPEA</sequence>
<keyword evidence="6 10" id="KW-0255">Endonuclease</keyword>
<evidence type="ECO:0000256" key="1">
    <source>
        <dbReference type="ARBA" id="ARBA00011738"/>
    </source>
</evidence>
<dbReference type="NCBIfam" id="TIGR02651">
    <property type="entry name" value="RNase_Z"/>
    <property type="match status" value="1"/>
</dbReference>
<evidence type="ECO:0000313" key="12">
    <source>
        <dbReference type="Proteomes" id="UP000019050"/>
    </source>
</evidence>
<feature type="binding site" evidence="10">
    <location>
        <position position="215"/>
    </location>
    <ligand>
        <name>Zn(2+)</name>
        <dbReference type="ChEBI" id="CHEBI:29105"/>
        <label>1</label>
        <note>catalytic</note>
    </ligand>
</feature>
<feature type="binding site" evidence="10">
    <location>
        <position position="69"/>
    </location>
    <ligand>
        <name>Zn(2+)</name>
        <dbReference type="ChEBI" id="CHEBI:29105"/>
        <label>2</label>
        <note>catalytic</note>
    </ligand>
</feature>
<keyword evidence="7 10" id="KW-0378">Hydrolase</keyword>
<dbReference type="HAMAP" id="MF_01818">
    <property type="entry name" value="RNase_Z_BN"/>
    <property type="match status" value="1"/>
</dbReference>
<feature type="active site" description="Proton acceptor" evidence="10">
    <location>
        <position position="69"/>
    </location>
</feature>
<dbReference type="InterPro" id="IPR036866">
    <property type="entry name" value="RibonucZ/Hydroxyglut_hydro"/>
</dbReference>
<feature type="binding site" evidence="10">
    <location>
        <position position="70"/>
    </location>
    <ligand>
        <name>Zn(2+)</name>
        <dbReference type="ChEBI" id="CHEBI:29105"/>
        <label>2</label>
        <note>catalytic</note>
    </ligand>
</feature>
<dbReference type="STRING" id="592010.GCWU000182_001367"/>
<gene>
    <name evidence="10" type="primary">rnz</name>
    <name evidence="11" type="ORF">GCWU000182_001367</name>
</gene>
<dbReference type="InterPro" id="IPR013471">
    <property type="entry name" value="RNase_Z/BN"/>
</dbReference>
<evidence type="ECO:0000256" key="5">
    <source>
        <dbReference type="ARBA" id="ARBA00022723"/>
    </source>
</evidence>
<comment type="cofactor">
    <cofactor evidence="10">
        <name>Zn(2+)</name>
        <dbReference type="ChEBI" id="CHEBI:29105"/>
    </cofactor>
    <text evidence="10">Binds 2 Zn(2+) ions.</text>
</comment>
<evidence type="ECO:0000313" key="11">
    <source>
        <dbReference type="EMBL" id="ESK65206.1"/>
    </source>
</evidence>
<keyword evidence="3 10" id="KW-0819">tRNA processing</keyword>
<dbReference type="AlphaFoldDB" id="W1Q2D4"/>
<comment type="similarity">
    <text evidence="10">Belongs to the RNase Z family.</text>
</comment>
<protein>
    <recommendedName>
        <fullName evidence="2 10">Ribonuclease Z</fullName>
        <shortName evidence="10">RNase Z</shortName>
        <ecNumber evidence="2 10">3.1.26.11</ecNumber>
    </recommendedName>
    <alternativeName>
        <fullName evidence="10">tRNA 3 endonuclease</fullName>
    </alternativeName>
    <alternativeName>
        <fullName evidence="10">tRNase Z</fullName>
    </alternativeName>
</protein>
<dbReference type="EC" id="3.1.26.11" evidence="2 10"/>
<comment type="function">
    <text evidence="9 10">Zinc phosphodiesterase, which displays some tRNA 3'-processing endonuclease activity. Probably involved in tRNA maturation, by removing a 3'-trailer from precursor tRNA.</text>
</comment>
<evidence type="ECO:0000256" key="4">
    <source>
        <dbReference type="ARBA" id="ARBA00022722"/>
    </source>
</evidence>
<dbReference type="Pfam" id="PF23023">
    <property type="entry name" value="Anti-Pycsar_Apyc1"/>
    <property type="match status" value="1"/>
</dbReference>
<dbReference type="SUPFAM" id="SSF56281">
    <property type="entry name" value="Metallo-hydrolase/oxidoreductase"/>
    <property type="match status" value="1"/>
</dbReference>
<dbReference type="EMBL" id="ACIN03000013">
    <property type="protein sequence ID" value="ESK65206.1"/>
    <property type="molecule type" value="Genomic_DNA"/>
</dbReference>
<dbReference type="eggNOG" id="COG1234">
    <property type="taxonomic scope" value="Bacteria"/>
</dbReference>
<comment type="catalytic activity">
    <reaction evidence="10">
        <text>Endonucleolytic cleavage of RNA, removing extra 3' nucleotides from tRNA precursor, generating 3' termini of tRNAs. A 3'-hydroxy group is left at the tRNA terminus and a 5'-phosphoryl group is left at the trailer molecule.</text>
        <dbReference type="EC" id="3.1.26.11"/>
    </reaction>
</comment>
<evidence type="ECO:0000256" key="3">
    <source>
        <dbReference type="ARBA" id="ARBA00022694"/>
    </source>
</evidence>
<evidence type="ECO:0000256" key="9">
    <source>
        <dbReference type="ARBA" id="ARBA00057812"/>
    </source>
</evidence>
<feature type="binding site" evidence="10">
    <location>
        <position position="215"/>
    </location>
    <ligand>
        <name>Zn(2+)</name>
        <dbReference type="ChEBI" id="CHEBI:29105"/>
        <label>2</label>
        <note>catalytic</note>
    </ligand>
</feature>
<dbReference type="GO" id="GO:0008270">
    <property type="term" value="F:zinc ion binding"/>
    <property type="evidence" value="ECO:0007669"/>
    <property type="project" value="UniProtKB-UniRule"/>
</dbReference>
<evidence type="ECO:0000256" key="7">
    <source>
        <dbReference type="ARBA" id="ARBA00022801"/>
    </source>
</evidence>
<evidence type="ECO:0000256" key="8">
    <source>
        <dbReference type="ARBA" id="ARBA00022833"/>
    </source>
</evidence>
<name>W1Q2D4_ABIDE</name>
<dbReference type="GO" id="GO:0042802">
    <property type="term" value="F:identical protein binding"/>
    <property type="evidence" value="ECO:0007669"/>
    <property type="project" value="UniProtKB-ARBA"/>
</dbReference>
<accession>W1Q2D4</accession>
<dbReference type="FunFam" id="3.60.15.10:FF:000002">
    <property type="entry name" value="Ribonuclease Z"/>
    <property type="match status" value="1"/>
</dbReference>
<comment type="caution">
    <text evidence="11">The sequence shown here is derived from an EMBL/GenBank/DDBJ whole genome shotgun (WGS) entry which is preliminary data.</text>
</comment>
<dbReference type="NCBIfam" id="NF000801">
    <property type="entry name" value="PRK00055.1-3"/>
    <property type="match status" value="1"/>
</dbReference>
<comment type="subunit">
    <text evidence="1 10">Homodimer.</text>
</comment>
<dbReference type="Proteomes" id="UP000019050">
    <property type="component" value="Unassembled WGS sequence"/>
</dbReference>
<reference evidence="11" key="1">
    <citation type="submission" date="2013-06" db="EMBL/GenBank/DDBJ databases">
        <authorList>
            <person name="Weinstock G."/>
            <person name="Sodergren E."/>
            <person name="Clifton S."/>
            <person name="Fulton L."/>
            <person name="Fulton B."/>
            <person name="Courtney L."/>
            <person name="Fronick C."/>
            <person name="Harrison M."/>
            <person name="Strong C."/>
            <person name="Farmer C."/>
            <person name="Delahaunty K."/>
            <person name="Markovic C."/>
            <person name="Hall O."/>
            <person name="Minx P."/>
            <person name="Tomlinson C."/>
            <person name="Mitreva M."/>
            <person name="Nelson J."/>
            <person name="Hou S."/>
            <person name="Wollam A."/>
            <person name="Pepin K.H."/>
            <person name="Johnson M."/>
            <person name="Bhonagiri V."/>
            <person name="Nash W.E."/>
            <person name="Warren W."/>
            <person name="Chinwalla A."/>
            <person name="Mardis E.R."/>
            <person name="Wilson R.K."/>
        </authorList>
    </citation>
    <scope>NUCLEOTIDE SEQUENCE [LARGE SCALE GENOMIC DNA]</scope>
    <source>
        <strain evidence="11">ATCC 49176</strain>
    </source>
</reference>
<keyword evidence="5 10" id="KW-0479">Metal-binding</keyword>
<dbReference type="GO" id="GO:0042781">
    <property type="term" value="F:3'-tRNA processing endoribonuclease activity"/>
    <property type="evidence" value="ECO:0007669"/>
    <property type="project" value="UniProtKB-UniRule"/>
</dbReference>
<feature type="binding site" evidence="10">
    <location>
        <position position="65"/>
    </location>
    <ligand>
        <name>Zn(2+)</name>
        <dbReference type="ChEBI" id="CHEBI:29105"/>
        <label>1</label>
        <note>catalytic</note>
    </ligand>
</feature>
<keyword evidence="8 10" id="KW-0862">Zinc</keyword>
<evidence type="ECO:0000256" key="6">
    <source>
        <dbReference type="ARBA" id="ARBA00022759"/>
    </source>
</evidence>
<feature type="binding site" evidence="10">
    <location>
        <position position="144"/>
    </location>
    <ligand>
        <name>Zn(2+)</name>
        <dbReference type="ChEBI" id="CHEBI:29105"/>
        <label>1</label>
        <note>catalytic</note>
    </ligand>
</feature>